<evidence type="ECO:0000313" key="5">
    <source>
        <dbReference type="WBParaSite" id="GPUH_0002591501-mRNA-1"/>
    </source>
</evidence>
<feature type="domain" description="Galactosyltransferase C-terminal" evidence="2">
    <location>
        <begin position="4"/>
        <end position="73"/>
    </location>
</feature>
<dbReference type="GO" id="GO:0030166">
    <property type="term" value="P:proteoglycan biosynthetic process"/>
    <property type="evidence" value="ECO:0007669"/>
    <property type="project" value="TreeGrafter"/>
</dbReference>
<dbReference type="SUPFAM" id="SSF53448">
    <property type="entry name" value="Nucleotide-diphospho-sugar transferases"/>
    <property type="match status" value="1"/>
</dbReference>
<dbReference type="AlphaFoldDB" id="A0A183EY44"/>
<proteinExistence type="predicted"/>
<evidence type="ECO:0000313" key="4">
    <source>
        <dbReference type="Proteomes" id="UP000271098"/>
    </source>
</evidence>
<evidence type="ECO:0000259" key="2">
    <source>
        <dbReference type="Pfam" id="PF02709"/>
    </source>
</evidence>
<protein>
    <submittedName>
        <fullName evidence="5">Glyco_transf_7C domain-containing protein</fullName>
    </submittedName>
</protein>
<dbReference type="EMBL" id="UYRT01107379">
    <property type="protein sequence ID" value="VDN44806.1"/>
    <property type="molecule type" value="Genomic_DNA"/>
</dbReference>
<gene>
    <name evidence="3" type="ORF">GPUH_LOCUS25884</name>
</gene>
<evidence type="ECO:0000256" key="1">
    <source>
        <dbReference type="ARBA" id="ARBA00022679"/>
    </source>
</evidence>
<dbReference type="OrthoDB" id="6020664at2759"/>
<dbReference type="PANTHER" id="PTHR19300:SF30">
    <property type="entry name" value="BETA-1,4-GALACTOSYLTRANSFERASE 7"/>
    <property type="match status" value="1"/>
</dbReference>
<dbReference type="GO" id="GO:0046525">
    <property type="term" value="F:xylosylprotein 4-beta-galactosyltransferase activity"/>
    <property type="evidence" value="ECO:0007669"/>
    <property type="project" value="TreeGrafter"/>
</dbReference>
<name>A0A183EY44_9BILA</name>
<dbReference type="GO" id="GO:0005975">
    <property type="term" value="P:carbohydrate metabolic process"/>
    <property type="evidence" value="ECO:0007669"/>
    <property type="project" value="InterPro"/>
</dbReference>
<dbReference type="InterPro" id="IPR029044">
    <property type="entry name" value="Nucleotide-diphossugar_trans"/>
</dbReference>
<keyword evidence="4" id="KW-1185">Reference proteome</keyword>
<dbReference type="PANTHER" id="PTHR19300">
    <property type="entry name" value="BETA-1,4-GALACTOSYLTRANSFERASE"/>
    <property type="match status" value="1"/>
</dbReference>
<accession>A0A183EY44</accession>
<reference evidence="3 4" key="2">
    <citation type="submission" date="2018-11" db="EMBL/GenBank/DDBJ databases">
        <authorList>
            <consortium name="Pathogen Informatics"/>
        </authorList>
    </citation>
    <scope>NUCLEOTIDE SEQUENCE [LARGE SCALE GENOMIC DNA]</scope>
</reference>
<evidence type="ECO:0000313" key="3">
    <source>
        <dbReference type="EMBL" id="VDN44806.1"/>
    </source>
</evidence>
<dbReference type="GO" id="GO:0005794">
    <property type="term" value="C:Golgi apparatus"/>
    <property type="evidence" value="ECO:0007669"/>
    <property type="project" value="TreeGrafter"/>
</dbReference>
<organism evidence="5">
    <name type="scientific">Gongylonema pulchrum</name>
    <dbReference type="NCBI Taxonomy" id="637853"/>
    <lineage>
        <taxon>Eukaryota</taxon>
        <taxon>Metazoa</taxon>
        <taxon>Ecdysozoa</taxon>
        <taxon>Nematoda</taxon>
        <taxon>Chromadorea</taxon>
        <taxon>Rhabditida</taxon>
        <taxon>Spirurina</taxon>
        <taxon>Spiruromorpha</taxon>
        <taxon>Spiruroidea</taxon>
        <taxon>Gongylonematidae</taxon>
        <taxon>Gongylonema</taxon>
    </lineage>
</organism>
<reference evidence="5" key="1">
    <citation type="submission" date="2016-06" db="UniProtKB">
        <authorList>
            <consortium name="WormBaseParasite"/>
        </authorList>
    </citation>
    <scope>IDENTIFICATION</scope>
</reference>
<dbReference type="Pfam" id="PF02709">
    <property type="entry name" value="Glyco_transf_7C"/>
    <property type="match status" value="1"/>
</dbReference>
<keyword evidence="1" id="KW-0808">Transferase</keyword>
<sequence>MPTYFRYNYTKFIGGILLLTMHDFKALNGMSNKYWGWGLEDDEFYLRLRDANFLSSMQRPVNLTTDRRNTFRHIHNPVLRKRDFKKYGNQKEV</sequence>
<dbReference type="Proteomes" id="UP000271098">
    <property type="component" value="Unassembled WGS sequence"/>
</dbReference>
<dbReference type="InterPro" id="IPR027791">
    <property type="entry name" value="Galactosyl_T_C"/>
</dbReference>
<dbReference type="PRINTS" id="PR02050">
    <property type="entry name" value="B14GALTRFASE"/>
</dbReference>
<dbReference type="WBParaSite" id="GPUH_0002591501-mRNA-1">
    <property type="protein sequence ID" value="GPUH_0002591501-mRNA-1"/>
    <property type="gene ID" value="GPUH_0002591501"/>
</dbReference>
<dbReference type="Gene3D" id="3.90.550.10">
    <property type="entry name" value="Spore Coat Polysaccharide Biosynthesis Protein SpsA, Chain A"/>
    <property type="match status" value="1"/>
</dbReference>
<dbReference type="InterPro" id="IPR003859">
    <property type="entry name" value="Galactosyl_T"/>
</dbReference>